<organism evidence="1 2">
    <name type="scientific">Candidatus Accumulibacter phosphatis</name>
    <dbReference type="NCBI Taxonomy" id="327160"/>
    <lineage>
        <taxon>Bacteria</taxon>
        <taxon>Pseudomonadati</taxon>
        <taxon>Pseudomonadota</taxon>
        <taxon>Betaproteobacteria</taxon>
        <taxon>Candidatus Accumulibacter</taxon>
    </lineage>
</organism>
<comment type="caution">
    <text evidence="1">The sequence shown here is derived from an EMBL/GenBank/DDBJ whole genome shotgun (WGS) entry which is preliminary data.</text>
</comment>
<sequence length="336" mass="36334">MRRQPPFFRVMGILARLLPASRRRFSAQPGRALRALLVAAGQIVGTLFLSSFAQAQDMEPRSYSNAPIGLNFLIAGYGYTRGGLAFDSSLAVTDPQLTTSSAILAYGRVLDFFGQSAKLNIIVPYTELSGNANFAGEVLRRDVSGFADPVLKLSVNVFGAPALSLREFAAYEQDLIVGASLRVSPPLGQYDNSKAVNLGSNRWSFKPELGLSKALGRWTLEGTAAATLFTDNKDFFNGNKRSQEALYSLEGHLIHSFSGGIWASLDATYFAGGRTTLDGTLGSDLQQNWRFGATLAFPVTIHHSIKLYGSSGVSARTGNNFDLLGLAWQYRWGAGL</sequence>
<dbReference type="EMBL" id="SPMY01000019">
    <property type="protein sequence ID" value="NMQ27530.1"/>
    <property type="molecule type" value="Genomic_DNA"/>
</dbReference>
<evidence type="ECO:0000313" key="2">
    <source>
        <dbReference type="Proteomes" id="UP000749010"/>
    </source>
</evidence>
<accession>A0ABX1TVS1</accession>
<dbReference type="Proteomes" id="UP000749010">
    <property type="component" value="Unassembled WGS sequence"/>
</dbReference>
<dbReference type="Pfam" id="PF13557">
    <property type="entry name" value="Phenol_MetA_deg"/>
    <property type="match status" value="1"/>
</dbReference>
<evidence type="ECO:0000313" key="1">
    <source>
        <dbReference type="EMBL" id="NMQ27530.1"/>
    </source>
</evidence>
<proteinExistence type="predicted"/>
<dbReference type="InterPro" id="IPR025737">
    <property type="entry name" value="FApF"/>
</dbReference>
<gene>
    <name evidence="1" type="ORF">E4Q23_07045</name>
</gene>
<name>A0ABX1TVS1_9PROT</name>
<keyword evidence="2" id="KW-1185">Reference proteome</keyword>
<protein>
    <submittedName>
        <fullName evidence="1">Transporter</fullName>
    </submittedName>
</protein>
<reference evidence="1 2" key="1">
    <citation type="submission" date="2019-03" db="EMBL/GenBank/DDBJ databases">
        <title>Metabolic reconstructions from genomes of highly enriched 'Candidatus Accumulibacter' and 'Candidatus Competibacter' bioreactor populations.</title>
        <authorList>
            <person name="Annavajhala M.K."/>
            <person name="Welles L."/>
            <person name="Abbas B."/>
            <person name="Sorokin D."/>
            <person name="Park H."/>
            <person name="Van Loosdrecht M."/>
            <person name="Chandran K."/>
        </authorList>
    </citation>
    <scope>NUCLEOTIDE SEQUENCE [LARGE SCALE GENOMIC DNA]</scope>
    <source>
        <strain evidence="1 2">SBR_S</strain>
    </source>
</reference>